<feature type="compositionally biased region" description="Low complexity" evidence="1">
    <location>
        <begin position="491"/>
        <end position="500"/>
    </location>
</feature>
<feature type="compositionally biased region" description="Low complexity" evidence="1">
    <location>
        <begin position="579"/>
        <end position="595"/>
    </location>
</feature>
<feature type="region of interest" description="Disordered" evidence="1">
    <location>
        <begin position="312"/>
        <end position="343"/>
    </location>
</feature>
<feature type="domain" description="BHLH" evidence="2">
    <location>
        <begin position="271"/>
        <end position="359"/>
    </location>
</feature>
<sequence length="623" mass="67892">MESDCCIVLVYVFRASKRKPSSAESKIEHSSMLRDLVQSKFFLNISISGRNREVKTDSLLYSHSYDHGVFQPGAVNAEVDVRRLFMNKRVPPLDNLVAPKDSSLIKARPFIHPQWYGDNEPIVSLARPHSQPTSAPLLHLPPSCLMSECDKDLYAATCNPSRRVKRSAMADQLVDPFVQASKAGAPSGQPRAILPMPTSGSTVSTTQLGQDDSTGQPAAKRARKSLNVASSSDRPYTPRVNPIASPTAEPPPPAKRGRKPGPLSKTAREAQRRLNHSIIEKARRTKINDALATLKQLVPSDYLQAKQNAFKELEDDEDDEDEDEDFEMSNKKPKSKSKKEDKEFKLEILERTVAFLKDLLEKVNTMESNPPAICTSCDTDLRASKKRKRAEVDEVARPGPTSTSVEGTSEPPKTGSHRVSQSPSFLPLLESSKTFDSPTMAAASRGPSASPRTQAAVGERERLPSISSWLPSTAEIDPQLLPPPLVKRHQTNSSMTSSYLPSPPSSTHFDPIRMGGAGPPVLNLGPIATSSPMMFAPRSNTNKSPTLSSTSNNGAARTPDDESAASMLLHIATSPLFRPTSSSLPLPEPSSLSLHSEARSPVQDMDYTRQAQTPSSILGIRKA</sequence>
<evidence type="ECO:0000313" key="4">
    <source>
        <dbReference type="Proteomes" id="UP000807306"/>
    </source>
</evidence>
<feature type="compositionally biased region" description="Acidic residues" evidence="1">
    <location>
        <begin position="313"/>
        <end position="327"/>
    </location>
</feature>
<reference evidence="3" key="1">
    <citation type="submission" date="2020-11" db="EMBL/GenBank/DDBJ databases">
        <authorList>
            <consortium name="DOE Joint Genome Institute"/>
            <person name="Ahrendt S."/>
            <person name="Riley R."/>
            <person name="Andreopoulos W."/>
            <person name="Labutti K."/>
            <person name="Pangilinan J."/>
            <person name="Ruiz-Duenas F.J."/>
            <person name="Barrasa J.M."/>
            <person name="Sanchez-Garcia M."/>
            <person name="Camarero S."/>
            <person name="Miyauchi S."/>
            <person name="Serrano A."/>
            <person name="Linde D."/>
            <person name="Babiker R."/>
            <person name="Drula E."/>
            <person name="Ayuso-Fernandez I."/>
            <person name="Pacheco R."/>
            <person name="Padilla G."/>
            <person name="Ferreira P."/>
            <person name="Barriuso J."/>
            <person name="Kellner H."/>
            <person name="Castanera R."/>
            <person name="Alfaro M."/>
            <person name="Ramirez L."/>
            <person name="Pisabarro A.G."/>
            <person name="Kuo A."/>
            <person name="Tritt A."/>
            <person name="Lipzen A."/>
            <person name="He G."/>
            <person name="Yan M."/>
            <person name="Ng V."/>
            <person name="Cullen D."/>
            <person name="Martin F."/>
            <person name="Rosso M.-N."/>
            <person name="Henrissat B."/>
            <person name="Hibbett D."/>
            <person name="Martinez A.T."/>
            <person name="Grigoriev I.V."/>
        </authorList>
    </citation>
    <scope>NUCLEOTIDE SEQUENCE</scope>
    <source>
        <strain evidence="3">CBS 506.95</strain>
    </source>
</reference>
<dbReference type="AlphaFoldDB" id="A0A9P6EKP1"/>
<accession>A0A9P6EKP1</accession>
<dbReference type="PROSITE" id="PS50888">
    <property type="entry name" value="BHLH"/>
    <property type="match status" value="1"/>
</dbReference>
<name>A0A9P6EKP1_9AGAR</name>
<keyword evidence="4" id="KW-1185">Reference proteome</keyword>
<dbReference type="SMART" id="SM00353">
    <property type="entry name" value="HLH"/>
    <property type="match status" value="1"/>
</dbReference>
<dbReference type="Proteomes" id="UP000807306">
    <property type="component" value="Unassembled WGS sequence"/>
</dbReference>
<feature type="region of interest" description="Disordered" evidence="1">
    <location>
        <begin position="577"/>
        <end position="623"/>
    </location>
</feature>
<feature type="compositionally biased region" description="Polar residues" evidence="1">
    <location>
        <begin position="198"/>
        <end position="216"/>
    </location>
</feature>
<protein>
    <recommendedName>
        <fullName evidence="2">BHLH domain-containing protein</fullName>
    </recommendedName>
</protein>
<proteinExistence type="predicted"/>
<dbReference type="OrthoDB" id="690068at2759"/>
<evidence type="ECO:0000259" key="2">
    <source>
        <dbReference type="PROSITE" id="PS50888"/>
    </source>
</evidence>
<dbReference type="SUPFAM" id="SSF47459">
    <property type="entry name" value="HLH, helix-loop-helix DNA-binding domain"/>
    <property type="match status" value="1"/>
</dbReference>
<dbReference type="InterPro" id="IPR011598">
    <property type="entry name" value="bHLH_dom"/>
</dbReference>
<dbReference type="GO" id="GO:0046983">
    <property type="term" value="F:protein dimerization activity"/>
    <property type="evidence" value="ECO:0007669"/>
    <property type="project" value="InterPro"/>
</dbReference>
<feature type="compositionally biased region" description="Polar residues" evidence="1">
    <location>
        <begin position="528"/>
        <end position="555"/>
    </location>
</feature>
<comment type="caution">
    <text evidence="3">The sequence shown here is derived from an EMBL/GenBank/DDBJ whole genome shotgun (WGS) entry which is preliminary data.</text>
</comment>
<dbReference type="InterPro" id="IPR036638">
    <property type="entry name" value="HLH_DNA-bd_sf"/>
</dbReference>
<feature type="region of interest" description="Disordered" evidence="1">
    <location>
        <begin position="181"/>
        <end position="270"/>
    </location>
</feature>
<evidence type="ECO:0000256" key="1">
    <source>
        <dbReference type="SAM" id="MobiDB-lite"/>
    </source>
</evidence>
<organism evidence="3 4">
    <name type="scientific">Crepidotus variabilis</name>
    <dbReference type="NCBI Taxonomy" id="179855"/>
    <lineage>
        <taxon>Eukaryota</taxon>
        <taxon>Fungi</taxon>
        <taxon>Dikarya</taxon>
        <taxon>Basidiomycota</taxon>
        <taxon>Agaricomycotina</taxon>
        <taxon>Agaricomycetes</taxon>
        <taxon>Agaricomycetidae</taxon>
        <taxon>Agaricales</taxon>
        <taxon>Agaricineae</taxon>
        <taxon>Crepidotaceae</taxon>
        <taxon>Crepidotus</taxon>
    </lineage>
</organism>
<dbReference type="EMBL" id="MU157839">
    <property type="protein sequence ID" value="KAF9530562.1"/>
    <property type="molecule type" value="Genomic_DNA"/>
</dbReference>
<feature type="region of interest" description="Disordered" evidence="1">
    <location>
        <begin position="365"/>
        <end position="462"/>
    </location>
</feature>
<feature type="compositionally biased region" description="Low complexity" evidence="1">
    <location>
        <begin position="441"/>
        <end position="452"/>
    </location>
</feature>
<evidence type="ECO:0000313" key="3">
    <source>
        <dbReference type="EMBL" id="KAF9530562.1"/>
    </source>
</evidence>
<dbReference type="Gene3D" id="4.10.280.10">
    <property type="entry name" value="Helix-loop-helix DNA-binding domain"/>
    <property type="match status" value="1"/>
</dbReference>
<gene>
    <name evidence="3" type="ORF">CPB83DRAFT_882092</name>
</gene>
<dbReference type="Pfam" id="PF00010">
    <property type="entry name" value="HLH"/>
    <property type="match status" value="1"/>
</dbReference>
<feature type="region of interest" description="Disordered" evidence="1">
    <location>
        <begin position="474"/>
        <end position="565"/>
    </location>
</feature>